<sequence>MAASPALLPLFLKLAAASLAGAVAFLAVRRHLRDEALASLRRDLRSCLLRMRDVDDGGGDPKDRPAGRRGPPAVVVIGFPAHGKSSFVNTACRALAGEEGPFLARAEAGPP</sequence>
<keyword evidence="2" id="KW-0732">Signal</keyword>
<reference evidence="3" key="1">
    <citation type="submission" date="2015-07" db="EMBL/GenBank/DDBJ databases">
        <title>Transcriptome Assembly of Anthurium amnicola.</title>
        <authorList>
            <person name="Suzuki J."/>
        </authorList>
    </citation>
    <scope>NUCLEOTIDE SEQUENCE</scope>
</reference>
<evidence type="ECO:0000256" key="2">
    <source>
        <dbReference type="SAM" id="SignalP"/>
    </source>
</evidence>
<evidence type="ECO:0000313" key="3">
    <source>
        <dbReference type="EMBL" id="JAT59510.1"/>
    </source>
</evidence>
<evidence type="ECO:0000256" key="1">
    <source>
        <dbReference type="SAM" id="MobiDB-lite"/>
    </source>
</evidence>
<feature type="region of interest" description="Disordered" evidence="1">
    <location>
        <begin position="52"/>
        <end position="71"/>
    </location>
</feature>
<gene>
    <name evidence="3" type="primary">SMC5_6</name>
    <name evidence="3" type="ORF">g.17260</name>
</gene>
<proteinExistence type="predicted"/>
<protein>
    <submittedName>
        <fullName evidence="3">Structural maintenance of chromosomes protein 5</fullName>
    </submittedName>
</protein>
<feature type="signal peptide" evidence="2">
    <location>
        <begin position="1"/>
        <end position="17"/>
    </location>
</feature>
<feature type="non-terminal residue" evidence="3">
    <location>
        <position position="111"/>
    </location>
</feature>
<accession>A0A1D1YXZ1</accession>
<organism evidence="3">
    <name type="scientific">Anthurium amnicola</name>
    <dbReference type="NCBI Taxonomy" id="1678845"/>
    <lineage>
        <taxon>Eukaryota</taxon>
        <taxon>Viridiplantae</taxon>
        <taxon>Streptophyta</taxon>
        <taxon>Embryophyta</taxon>
        <taxon>Tracheophyta</taxon>
        <taxon>Spermatophyta</taxon>
        <taxon>Magnoliopsida</taxon>
        <taxon>Liliopsida</taxon>
        <taxon>Araceae</taxon>
        <taxon>Pothoideae</taxon>
        <taxon>Potheae</taxon>
        <taxon>Anthurium</taxon>
    </lineage>
</organism>
<dbReference type="AlphaFoldDB" id="A0A1D1YXZ1"/>
<dbReference type="EMBL" id="GDJX01008426">
    <property type="protein sequence ID" value="JAT59510.1"/>
    <property type="molecule type" value="Transcribed_RNA"/>
</dbReference>
<feature type="chain" id="PRO_5008900565" evidence="2">
    <location>
        <begin position="18"/>
        <end position="111"/>
    </location>
</feature>
<feature type="compositionally biased region" description="Basic and acidic residues" evidence="1">
    <location>
        <begin position="52"/>
        <end position="66"/>
    </location>
</feature>
<name>A0A1D1YXZ1_9ARAE</name>